<feature type="transmembrane region" description="Helical" evidence="2">
    <location>
        <begin position="122"/>
        <end position="144"/>
    </location>
</feature>
<dbReference type="Proteomes" id="UP000242146">
    <property type="component" value="Unassembled WGS sequence"/>
</dbReference>
<dbReference type="AlphaFoldDB" id="A0A1X2GRV0"/>
<dbReference type="OrthoDB" id="264015at2759"/>
<feature type="compositionally biased region" description="Polar residues" evidence="1">
    <location>
        <begin position="989"/>
        <end position="998"/>
    </location>
</feature>
<feature type="transmembrane region" description="Helical" evidence="2">
    <location>
        <begin position="189"/>
        <end position="210"/>
    </location>
</feature>
<evidence type="ECO:0000256" key="1">
    <source>
        <dbReference type="SAM" id="MobiDB-lite"/>
    </source>
</evidence>
<feature type="region of interest" description="Disordered" evidence="1">
    <location>
        <begin position="887"/>
        <end position="998"/>
    </location>
</feature>
<feature type="compositionally biased region" description="Low complexity" evidence="1">
    <location>
        <begin position="723"/>
        <end position="753"/>
    </location>
</feature>
<dbReference type="Pfam" id="PF03707">
    <property type="entry name" value="MHYT"/>
    <property type="match status" value="2"/>
</dbReference>
<keyword evidence="2" id="KW-0472">Membrane</keyword>
<dbReference type="STRING" id="101127.A0A1X2GRV0"/>
<feature type="region of interest" description="Disordered" evidence="1">
    <location>
        <begin position="425"/>
        <end position="444"/>
    </location>
</feature>
<feature type="transmembrane region" description="Helical" evidence="2">
    <location>
        <begin position="86"/>
        <end position="110"/>
    </location>
</feature>
<feature type="compositionally biased region" description="Polar residues" evidence="1">
    <location>
        <begin position="683"/>
        <end position="692"/>
    </location>
</feature>
<name>A0A1X2GRV0_9FUNG</name>
<feature type="compositionally biased region" description="Polar residues" evidence="1">
    <location>
        <begin position="705"/>
        <end position="722"/>
    </location>
</feature>
<evidence type="ECO:0000259" key="3">
    <source>
        <dbReference type="PROSITE" id="PS50924"/>
    </source>
</evidence>
<dbReference type="EMBL" id="MCGT01000005">
    <property type="protein sequence ID" value="ORX59813.1"/>
    <property type="molecule type" value="Genomic_DNA"/>
</dbReference>
<evidence type="ECO:0000256" key="2">
    <source>
        <dbReference type="SAM" id="Phobius"/>
    </source>
</evidence>
<feature type="region of interest" description="Disordered" evidence="1">
    <location>
        <begin position="683"/>
        <end position="757"/>
    </location>
</feature>
<feature type="transmembrane region" description="Helical" evidence="2">
    <location>
        <begin position="12"/>
        <end position="33"/>
    </location>
</feature>
<accession>A0A1X2GRV0</accession>
<feature type="transmembrane region" description="Helical" evidence="2">
    <location>
        <begin position="230"/>
        <end position="251"/>
    </location>
</feature>
<sequence length="1031" mass="114240">MADYQASQQFSGGIIFVSFVISVIGSMTTLELLSRRTHIKGRVNWFLLFAAALAMGSVGIWSMHFIGNNALTLTIPENGNTYQYQLAYSPGYTFASLVVSCACMFISFSFVGISEHVQVYRILFSGCLAGIGIATMHYIGQFAIEFFKLAYKPAYVAGAVVIACTAVTAALLIFFKLREQWANQWYKRLGCAMIMGVAVCGMHFTAMAGTEYYDVSNGQRPPTPLLETPVLIGLICAVVVSACLLLFYVGVRCSVQSLAEHEHKKRLVVDLVLFDSQGRIMVNVDGVVPQQEILSDMQFKQTRVEFSASHPLFIRLFELVTHWSGVPTLDDYDRSSHSDEFNFAERRFHEATNELMDSLNMDDASQLGLMYESVIKTHTIQNHGKLQQKALAVKQAFSNKRGKPHAEIEMGAKNDDDLAHILQSLPLPPATNDPSSIDPTKKHSSTSFDVAIDMQEVIDNGAFGYQHEKPTKKKPSRPCSFFSDVSSAVNVKQQQRSRLFDPDHQLYGHSSDSSSTVSIIQEEGDEERHIVLVRQIRSDRDIHRLMSLGYRFAHATFIARVMADRLQIPNDHMLKHFLDMFRLASSPYLLARSFKSTRPSVKVGLLALVDEDQTYHQINVVVDQRTRYSFPLVDLVYQDSQEPVGQLSTEERQCVTDIFANHTMTQLADIDRHVTLFPRTSTASRNTFSSGATTLPTSSLHTHTNSDTYQNLNHLSSQPDQASMNSFSSSPPSLSSSMNHGSSPIMSPVSPSSTLLPGSAVQQKASKPFQTIHRLADALEVATRKLIQATGSNAMHLGLSKATLQPEVLELPAFSVSPEPCTLLLFRVCLRAKGTMASIEQHASSQNVQCRPYLLMSSLAHAISQQAADMYLESDLGRPPSWDASHYYHRVPPSEHSPHSYQLPHPLQSSASSTMHPYKKHMQMISSEPSPFSPSPSSSLPSSPTSPVLKPILPSAALNSLPPPPRAKRTRQKNDDEDSPNKSPEALHSATTLPDASSMQPLEPQLVILSAKDRFLWLDQVIVECMHSISS</sequence>
<feature type="domain" description="MHYT" evidence="3">
    <location>
        <begin position="10"/>
        <end position="213"/>
    </location>
</feature>
<comment type="caution">
    <text evidence="4">The sequence shown here is derived from an EMBL/GenBank/DDBJ whole genome shotgun (WGS) entry which is preliminary data.</text>
</comment>
<dbReference type="PANTHER" id="PTHR35152">
    <property type="entry name" value="DOMAIN SIGNALLING PROTEIN, PUTATIVE (AFU_ORTHOLOGUE AFUA_5G11310)-RELATED"/>
    <property type="match status" value="1"/>
</dbReference>
<protein>
    <recommendedName>
        <fullName evidence="3">MHYT domain-containing protein</fullName>
    </recommendedName>
</protein>
<keyword evidence="5" id="KW-1185">Reference proteome</keyword>
<keyword evidence="2" id="KW-1133">Transmembrane helix</keyword>
<feature type="transmembrane region" description="Helical" evidence="2">
    <location>
        <begin position="45"/>
        <end position="66"/>
    </location>
</feature>
<dbReference type="PROSITE" id="PS50924">
    <property type="entry name" value="MHYT"/>
    <property type="match status" value="1"/>
</dbReference>
<dbReference type="InterPro" id="IPR005330">
    <property type="entry name" value="MHYT_dom"/>
</dbReference>
<proteinExistence type="predicted"/>
<reference evidence="4 5" key="1">
    <citation type="submission" date="2016-07" db="EMBL/GenBank/DDBJ databases">
        <title>Pervasive Adenine N6-methylation of Active Genes in Fungi.</title>
        <authorList>
            <consortium name="DOE Joint Genome Institute"/>
            <person name="Mondo S.J."/>
            <person name="Dannebaum R.O."/>
            <person name="Kuo R.C."/>
            <person name="Labutti K."/>
            <person name="Haridas S."/>
            <person name="Kuo A."/>
            <person name="Salamov A."/>
            <person name="Ahrendt S.R."/>
            <person name="Lipzen A."/>
            <person name="Sullivan W."/>
            <person name="Andreopoulos W.B."/>
            <person name="Clum A."/>
            <person name="Lindquist E."/>
            <person name="Daum C."/>
            <person name="Ramamoorthy G.K."/>
            <person name="Gryganskyi A."/>
            <person name="Culley D."/>
            <person name="Magnuson J.K."/>
            <person name="James T.Y."/>
            <person name="O'Malley M.A."/>
            <person name="Stajich J.E."/>
            <person name="Spatafora J.W."/>
            <person name="Visel A."/>
            <person name="Grigoriev I.V."/>
        </authorList>
    </citation>
    <scope>NUCLEOTIDE SEQUENCE [LARGE SCALE GENOMIC DNA]</scope>
    <source>
        <strain evidence="4 5">NRRL 3301</strain>
    </source>
</reference>
<gene>
    <name evidence="4" type="ORF">DM01DRAFT_1381321</name>
</gene>
<keyword evidence="2" id="KW-0812">Transmembrane</keyword>
<dbReference type="PANTHER" id="PTHR35152:SF1">
    <property type="entry name" value="DOMAIN SIGNALLING PROTEIN, PUTATIVE (AFU_ORTHOLOGUE AFUA_5G11310)-RELATED"/>
    <property type="match status" value="1"/>
</dbReference>
<feature type="transmembrane region" description="Helical" evidence="2">
    <location>
        <begin position="156"/>
        <end position="177"/>
    </location>
</feature>
<feature type="compositionally biased region" description="Low complexity" evidence="1">
    <location>
        <begin position="693"/>
        <end position="703"/>
    </location>
</feature>
<feature type="compositionally biased region" description="Low complexity" evidence="1">
    <location>
        <begin position="926"/>
        <end position="960"/>
    </location>
</feature>
<evidence type="ECO:0000313" key="5">
    <source>
        <dbReference type="Proteomes" id="UP000242146"/>
    </source>
</evidence>
<evidence type="ECO:0000313" key="4">
    <source>
        <dbReference type="EMBL" id="ORX59813.1"/>
    </source>
</evidence>
<organism evidence="4 5">
    <name type="scientific">Hesseltinella vesiculosa</name>
    <dbReference type="NCBI Taxonomy" id="101127"/>
    <lineage>
        <taxon>Eukaryota</taxon>
        <taxon>Fungi</taxon>
        <taxon>Fungi incertae sedis</taxon>
        <taxon>Mucoromycota</taxon>
        <taxon>Mucoromycotina</taxon>
        <taxon>Mucoromycetes</taxon>
        <taxon>Mucorales</taxon>
        <taxon>Cunninghamellaceae</taxon>
        <taxon>Hesseltinella</taxon>
    </lineage>
</organism>